<protein>
    <submittedName>
        <fullName evidence="2">Zinc finger protein 621</fullName>
    </submittedName>
</protein>
<organism evidence="2 3">
    <name type="scientific">Haliaeetus albicilla</name>
    <name type="common">White-tailed sea-eagle</name>
    <name type="synonym">Falco albicilla</name>
    <dbReference type="NCBI Taxonomy" id="8969"/>
    <lineage>
        <taxon>Eukaryota</taxon>
        <taxon>Metazoa</taxon>
        <taxon>Chordata</taxon>
        <taxon>Craniata</taxon>
        <taxon>Vertebrata</taxon>
        <taxon>Euteleostomi</taxon>
        <taxon>Archelosauria</taxon>
        <taxon>Archosauria</taxon>
        <taxon>Dinosauria</taxon>
        <taxon>Saurischia</taxon>
        <taxon>Theropoda</taxon>
        <taxon>Coelurosauria</taxon>
        <taxon>Aves</taxon>
        <taxon>Neognathae</taxon>
        <taxon>Neoaves</taxon>
        <taxon>Telluraves</taxon>
        <taxon>Accipitrimorphae</taxon>
        <taxon>Accipitriformes</taxon>
        <taxon>Accipitridae</taxon>
        <taxon>Accipitrinae</taxon>
        <taxon>Haliaeetus</taxon>
    </lineage>
</organism>
<accession>A0A091NVZ6</accession>
<gene>
    <name evidence="2" type="ORF">N329_12485</name>
</gene>
<dbReference type="Pfam" id="PF01352">
    <property type="entry name" value="KRAB"/>
    <property type="match status" value="1"/>
</dbReference>
<feature type="non-terminal residue" evidence="2">
    <location>
        <position position="45"/>
    </location>
</feature>
<evidence type="ECO:0000313" key="3">
    <source>
        <dbReference type="Proteomes" id="UP000054379"/>
    </source>
</evidence>
<dbReference type="Proteomes" id="UP000054379">
    <property type="component" value="Unassembled WGS sequence"/>
</dbReference>
<dbReference type="Gene3D" id="6.10.140.140">
    <property type="match status" value="1"/>
</dbReference>
<evidence type="ECO:0000313" key="2">
    <source>
        <dbReference type="EMBL" id="KFP97335.1"/>
    </source>
</evidence>
<dbReference type="SUPFAM" id="SSF109640">
    <property type="entry name" value="KRAB domain (Kruppel-associated box)"/>
    <property type="match status" value="1"/>
</dbReference>
<dbReference type="InterPro" id="IPR001909">
    <property type="entry name" value="KRAB"/>
</dbReference>
<dbReference type="PROSITE" id="PS50805">
    <property type="entry name" value="KRAB"/>
    <property type="match status" value="1"/>
</dbReference>
<feature type="non-terminal residue" evidence="2">
    <location>
        <position position="1"/>
    </location>
</feature>
<dbReference type="InterPro" id="IPR050169">
    <property type="entry name" value="Krueppel_C2H2_ZnF"/>
</dbReference>
<sequence length="45" mass="5320">LPQEPVTFEEVAVYFTKEQWALLDPVQRTLYLDVMLENYEAVMSL</sequence>
<dbReference type="CDD" id="cd07765">
    <property type="entry name" value="KRAB_A-box"/>
    <property type="match status" value="1"/>
</dbReference>
<proteinExistence type="predicted"/>
<dbReference type="InterPro" id="IPR036051">
    <property type="entry name" value="KRAB_dom_sf"/>
</dbReference>
<dbReference type="SMART" id="SM00349">
    <property type="entry name" value="KRAB"/>
    <property type="match status" value="1"/>
</dbReference>
<reference evidence="2 3" key="1">
    <citation type="submission" date="2014-04" db="EMBL/GenBank/DDBJ databases">
        <title>Genome evolution of avian class.</title>
        <authorList>
            <person name="Zhang G."/>
            <person name="Li C."/>
        </authorList>
    </citation>
    <scope>NUCLEOTIDE SEQUENCE [LARGE SCALE GENOMIC DNA]</scope>
    <source>
        <strain evidence="2">BGI_N329</strain>
    </source>
</reference>
<name>A0A091NVZ6_HALAL</name>
<feature type="domain" description="KRAB" evidence="1">
    <location>
        <begin position="6"/>
        <end position="45"/>
    </location>
</feature>
<dbReference type="GO" id="GO:0006355">
    <property type="term" value="P:regulation of DNA-templated transcription"/>
    <property type="evidence" value="ECO:0007669"/>
    <property type="project" value="InterPro"/>
</dbReference>
<dbReference type="PANTHER" id="PTHR23232">
    <property type="entry name" value="KRAB DOMAIN C2H2 ZINC FINGER"/>
    <property type="match status" value="1"/>
</dbReference>
<dbReference type="EMBL" id="KK643333">
    <property type="protein sequence ID" value="KFP97335.1"/>
    <property type="molecule type" value="Genomic_DNA"/>
</dbReference>
<dbReference type="PANTHER" id="PTHR23232:SF142">
    <property type="entry name" value="GASTRULA ZINC FINGER PROTEIN XLCGF57.1-LIKE-RELATED"/>
    <property type="match status" value="1"/>
</dbReference>
<dbReference type="AlphaFoldDB" id="A0A091NVZ6"/>
<evidence type="ECO:0000259" key="1">
    <source>
        <dbReference type="PROSITE" id="PS50805"/>
    </source>
</evidence>